<proteinExistence type="predicted"/>
<evidence type="ECO:0000313" key="2">
    <source>
        <dbReference type="Proteomes" id="UP000078546"/>
    </source>
</evidence>
<dbReference type="AlphaFoldDB" id="A0A1A8WZH3"/>
<name>A0A1A8WZH3_PLAOA</name>
<evidence type="ECO:0000313" key="1">
    <source>
        <dbReference type="EMBL" id="SBS96836.1"/>
    </source>
</evidence>
<reference evidence="2" key="1">
    <citation type="submission" date="2016-05" db="EMBL/GenBank/DDBJ databases">
        <authorList>
            <person name="Naeem Raeece"/>
        </authorList>
    </citation>
    <scope>NUCLEOTIDE SEQUENCE [LARGE SCALE GENOMIC DNA]</scope>
</reference>
<sequence length="420" mass="49928">MQAVLSRLYLCRGYICKGCLCIDYLCRGYLCRDCLCRDCLCRDCLCRDCAEIVQRLFVQRLCRDCAEIVQRLCRDCLCRDCVEIVQRLCRDCAEIVHRLFVIFCCKGKMEKVISMREIITNTRKIKLHENFLEDCNLKDIFYSGLETVNCGYNDYVNIKTWLFAISEKLFLSDYEELAYVACDALKVLLCNNRFLNVIIIKLLKKNLEKDILKIMGICCLTVASRMQQINETTCFKEILEMCNLKDKINEFNIRQIEIDVFVSLAHSGFCFEKIITPVNELNEIMFFLENYEYLFENNEFHTFKLTSNLMLRIIYCMVPVFNMNIYNYSIVNYVLRLFIKDNEKYMYVFEKLKEHYSDKEIIEISNFQNHVFNIINAFKNTAIFSAKDSILNNQSDIDLFERVNRKIETHWINFTEREKT</sequence>
<dbReference type="EMBL" id="FLQV01000631">
    <property type="protein sequence ID" value="SBS96836.1"/>
    <property type="molecule type" value="Genomic_DNA"/>
</dbReference>
<gene>
    <name evidence="1" type="ORF">POVCU1_034180</name>
</gene>
<protein>
    <submittedName>
        <fullName evidence="1">Uncharacterized protein</fullName>
    </submittedName>
</protein>
<organism evidence="1 2">
    <name type="scientific">Plasmodium ovale curtisi</name>
    <dbReference type="NCBI Taxonomy" id="864141"/>
    <lineage>
        <taxon>Eukaryota</taxon>
        <taxon>Sar</taxon>
        <taxon>Alveolata</taxon>
        <taxon>Apicomplexa</taxon>
        <taxon>Aconoidasida</taxon>
        <taxon>Haemosporida</taxon>
        <taxon>Plasmodiidae</taxon>
        <taxon>Plasmodium</taxon>
        <taxon>Plasmodium (Plasmodium)</taxon>
    </lineage>
</organism>
<dbReference type="Proteomes" id="UP000078546">
    <property type="component" value="Unassembled WGS sequence"/>
</dbReference>
<accession>A0A1A8WZH3</accession>